<dbReference type="InterPro" id="IPR045348">
    <property type="entry name" value="CPSF4/Yth1"/>
</dbReference>
<gene>
    <name evidence="2" type="ORF">NQ314_018000</name>
</gene>
<dbReference type="Gene3D" id="3.40.630.30">
    <property type="match status" value="1"/>
</dbReference>
<protein>
    <recommendedName>
        <fullName evidence="4">CCHC-type domain-containing protein</fullName>
    </recommendedName>
</protein>
<comment type="caution">
    <text evidence="2">The sequence shown here is derived from an EMBL/GenBank/DDBJ whole genome shotgun (WGS) entry which is preliminary data.</text>
</comment>
<accession>A0AAV8WS48</accession>
<keyword evidence="3" id="KW-1185">Reference proteome</keyword>
<dbReference type="AlphaFoldDB" id="A0AAV8WS48"/>
<organism evidence="2 3">
    <name type="scientific">Rhamnusium bicolor</name>
    <dbReference type="NCBI Taxonomy" id="1586634"/>
    <lineage>
        <taxon>Eukaryota</taxon>
        <taxon>Metazoa</taxon>
        <taxon>Ecdysozoa</taxon>
        <taxon>Arthropoda</taxon>
        <taxon>Hexapoda</taxon>
        <taxon>Insecta</taxon>
        <taxon>Pterygota</taxon>
        <taxon>Neoptera</taxon>
        <taxon>Endopterygota</taxon>
        <taxon>Coleoptera</taxon>
        <taxon>Polyphaga</taxon>
        <taxon>Cucujiformia</taxon>
        <taxon>Chrysomeloidea</taxon>
        <taxon>Cerambycidae</taxon>
        <taxon>Lepturinae</taxon>
        <taxon>Rhagiini</taxon>
        <taxon>Rhamnusium</taxon>
    </lineage>
</organism>
<dbReference type="Proteomes" id="UP001162156">
    <property type="component" value="Unassembled WGS sequence"/>
</dbReference>
<dbReference type="GO" id="GO:0003723">
    <property type="term" value="F:RNA binding"/>
    <property type="evidence" value="ECO:0007669"/>
    <property type="project" value="InterPro"/>
</dbReference>
<evidence type="ECO:0000313" key="2">
    <source>
        <dbReference type="EMBL" id="KAJ8929323.1"/>
    </source>
</evidence>
<dbReference type="PANTHER" id="PTHR23102:SF24">
    <property type="entry name" value="CLEAVAGE AND POLYADENYLATION SPECIFICITY FACTOR SUBUNIT 4"/>
    <property type="match status" value="1"/>
</dbReference>
<proteinExistence type="predicted"/>
<dbReference type="EMBL" id="JANEYF010005076">
    <property type="protein sequence ID" value="KAJ8929323.1"/>
    <property type="molecule type" value="Genomic_DNA"/>
</dbReference>
<reference evidence="2" key="1">
    <citation type="journal article" date="2023" name="Insect Mol. Biol.">
        <title>Genome sequencing provides insights into the evolution of gene families encoding plant cell wall-degrading enzymes in longhorned beetles.</title>
        <authorList>
            <person name="Shin N.R."/>
            <person name="Okamura Y."/>
            <person name="Kirsch R."/>
            <person name="Pauchet Y."/>
        </authorList>
    </citation>
    <scope>NUCLEOTIDE SEQUENCE</scope>
    <source>
        <strain evidence="2">RBIC_L_NR</strain>
    </source>
</reference>
<name>A0AAV8WS48_9CUCU</name>
<evidence type="ECO:0000256" key="1">
    <source>
        <dbReference type="ARBA" id="ARBA00022737"/>
    </source>
</evidence>
<keyword evidence="1" id="KW-0677">Repeat</keyword>
<dbReference type="PANTHER" id="PTHR23102">
    <property type="entry name" value="CLEAVAGE AND POLYADENYLATION SPECIFICITY FACTOR SUBUNIT 4-RELATED"/>
    <property type="match status" value="1"/>
</dbReference>
<evidence type="ECO:0008006" key="4">
    <source>
        <dbReference type="Google" id="ProtNLM"/>
    </source>
</evidence>
<evidence type="ECO:0000313" key="3">
    <source>
        <dbReference type="Proteomes" id="UP001162156"/>
    </source>
</evidence>
<sequence length="351" mass="40764">MEFLVANVDHIKFDIEVALDEQFGALPLPFPGMDKSTAAVCQFYASVVGCQKDLSVLFDMYEETEPLYVNIGFVVCVKKQGIVQKVRKCKYMHPRFELPAPPDQNLKDQKKTPVIICHFCGEHGHKAIHCNKMVDPNKDHIPNDENRKQHGNDNLEAQNTYLQKMLPKKTRRCYMFQSNGKCLDENYTMGEKRIPLYSLADVQLRFLCPDDLDEVRALCQDWFPIEYPFYWYEEITSSARNIIYERAKFNLRTQLKNETGQECIDSLVFLSKTCNYGALIDELVRAKLVVGIRDYKLSEQLQLDDKLRLEKAVAKVIQTETIKEQNKENREKLINGKIDKVTYIRGKNRMA</sequence>